<dbReference type="PANTHER" id="PTHR32448">
    <property type="entry name" value="OS08G0158400 PROTEIN"/>
    <property type="match status" value="1"/>
</dbReference>
<dbReference type="Gene3D" id="3.30.465.10">
    <property type="match status" value="1"/>
</dbReference>
<evidence type="ECO:0000256" key="8">
    <source>
        <dbReference type="SAM" id="SignalP"/>
    </source>
</evidence>
<comment type="cofactor">
    <cofactor evidence="1">
        <name>FAD</name>
        <dbReference type="ChEBI" id="CHEBI:57692"/>
    </cofactor>
</comment>
<protein>
    <recommendedName>
        <fullName evidence="9">FAD-binding PCMH-type domain-containing protein</fullName>
    </recommendedName>
</protein>
<keyword evidence="6" id="KW-0560">Oxidoreductase</keyword>
<keyword evidence="4 8" id="KW-0732">Signal</keyword>
<feature type="domain" description="FAD-binding PCMH-type" evidence="9">
    <location>
        <begin position="75"/>
        <end position="253"/>
    </location>
</feature>
<evidence type="ECO:0000313" key="11">
    <source>
        <dbReference type="Proteomes" id="UP001154282"/>
    </source>
</evidence>
<dbReference type="GO" id="GO:0071949">
    <property type="term" value="F:FAD binding"/>
    <property type="evidence" value="ECO:0007669"/>
    <property type="project" value="InterPro"/>
</dbReference>
<keyword evidence="5" id="KW-0274">FAD</keyword>
<feature type="chain" id="PRO_5043505317" description="FAD-binding PCMH-type domain-containing protein" evidence="8">
    <location>
        <begin position="21"/>
        <end position="541"/>
    </location>
</feature>
<accession>A0AAV0P4Z0</accession>
<reference evidence="10" key="1">
    <citation type="submission" date="2022-08" db="EMBL/GenBank/DDBJ databases">
        <authorList>
            <person name="Gutierrez-Valencia J."/>
        </authorList>
    </citation>
    <scope>NUCLEOTIDE SEQUENCE</scope>
</reference>
<dbReference type="InterPro" id="IPR006093">
    <property type="entry name" value="Oxy_OxRdtase_FAD_BS"/>
</dbReference>
<evidence type="ECO:0000256" key="5">
    <source>
        <dbReference type="ARBA" id="ARBA00022827"/>
    </source>
</evidence>
<evidence type="ECO:0000259" key="9">
    <source>
        <dbReference type="PROSITE" id="PS51387"/>
    </source>
</evidence>
<dbReference type="AlphaFoldDB" id="A0AAV0P4Z0"/>
<dbReference type="InterPro" id="IPR016169">
    <property type="entry name" value="FAD-bd_PCMH_sub2"/>
</dbReference>
<dbReference type="Gene3D" id="3.30.43.10">
    <property type="entry name" value="Uridine Diphospho-n-acetylenolpyruvylglucosamine Reductase, domain 2"/>
    <property type="match status" value="1"/>
</dbReference>
<evidence type="ECO:0000256" key="7">
    <source>
        <dbReference type="ARBA" id="ARBA00023180"/>
    </source>
</evidence>
<keyword evidence="3" id="KW-0285">Flavoprotein</keyword>
<dbReference type="Proteomes" id="UP001154282">
    <property type="component" value="Unassembled WGS sequence"/>
</dbReference>
<evidence type="ECO:0000256" key="4">
    <source>
        <dbReference type="ARBA" id="ARBA00022729"/>
    </source>
</evidence>
<dbReference type="Pfam" id="PF01565">
    <property type="entry name" value="FAD_binding_4"/>
    <property type="match status" value="1"/>
</dbReference>
<sequence length="541" mass="60791">MKSLVIFLLTLFFIVSAASSGRVVSENLAECIANRSNTSYPRSIQTIFHPESPLFASLLDSRVQNMRYMNNATSRRPQPLLILTPSHETEIQSALLCCRDHGVELRIRSGGHDYEGLSYFSSSASYYIVVDLFNLNDVQLDLESETAWVQAGARLGELYYAIAKQSTSAPMAFPAGICPTVGLGGHIGGGGLGTLTRKHGLAADNVLDAYLMDARGRILNRKSMGEDVFWAIRGGGAASFGIVLSWKLKLVRVPPKLTFFKVSTTLEEGDRSNKLIHKWQRFAHDAPEDLFVRTVILKVDGSKKANNKKTIQTTFESLFLGTVEKLIPLMKQSFPELGLTAGNCTEGSWAESTLFFSGYKQGSPLEVLLDNTEIQRAKFKAKSDFVTEPIPESGFEGMWEIAMEEDKPIVILEPFGGRMSRIHESYTPFPHRKGYLYNIQYLVKWEGDGVEEEQRHLKWMNKLYNYMEPYVSKSPRAAYLNYRDLDLGTNSVDGKTSFSEASVWGAKYFKGNFKRLSETKSKFDPGNFFRYEQSIPPLFHK</sequence>
<proteinExistence type="inferred from homology"/>
<keyword evidence="11" id="KW-1185">Reference proteome</keyword>
<dbReference type="Pfam" id="PF08031">
    <property type="entry name" value="BBE"/>
    <property type="match status" value="1"/>
</dbReference>
<evidence type="ECO:0000256" key="2">
    <source>
        <dbReference type="ARBA" id="ARBA00005466"/>
    </source>
</evidence>
<dbReference type="InterPro" id="IPR016166">
    <property type="entry name" value="FAD-bd_PCMH"/>
</dbReference>
<dbReference type="SUPFAM" id="SSF56176">
    <property type="entry name" value="FAD-binding/transporter-associated domain-like"/>
    <property type="match status" value="1"/>
</dbReference>
<comment type="caution">
    <text evidence="10">The sequence shown here is derived from an EMBL/GenBank/DDBJ whole genome shotgun (WGS) entry which is preliminary data.</text>
</comment>
<dbReference type="InterPro" id="IPR012951">
    <property type="entry name" value="BBE"/>
</dbReference>
<dbReference type="InterPro" id="IPR016167">
    <property type="entry name" value="FAD-bd_PCMH_sub1"/>
</dbReference>
<dbReference type="PROSITE" id="PS51387">
    <property type="entry name" value="FAD_PCMH"/>
    <property type="match status" value="1"/>
</dbReference>
<keyword evidence="7" id="KW-0325">Glycoprotein</keyword>
<name>A0AAV0P4Z0_9ROSI</name>
<evidence type="ECO:0000256" key="1">
    <source>
        <dbReference type="ARBA" id="ARBA00001974"/>
    </source>
</evidence>
<gene>
    <name evidence="10" type="ORF">LITE_LOCUS36784</name>
</gene>
<evidence type="ECO:0000256" key="6">
    <source>
        <dbReference type="ARBA" id="ARBA00023002"/>
    </source>
</evidence>
<organism evidence="10 11">
    <name type="scientific">Linum tenue</name>
    <dbReference type="NCBI Taxonomy" id="586396"/>
    <lineage>
        <taxon>Eukaryota</taxon>
        <taxon>Viridiplantae</taxon>
        <taxon>Streptophyta</taxon>
        <taxon>Embryophyta</taxon>
        <taxon>Tracheophyta</taxon>
        <taxon>Spermatophyta</taxon>
        <taxon>Magnoliopsida</taxon>
        <taxon>eudicotyledons</taxon>
        <taxon>Gunneridae</taxon>
        <taxon>Pentapetalae</taxon>
        <taxon>rosids</taxon>
        <taxon>fabids</taxon>
        <taxon>Malpighiales</taxon>
        <taxon>Linaceae</taxon>
        <taxon>Linum</taxon>
    </lineage>
</organism>
<evidence type="ECO:0000313" key="10">
    <source>
        <dbReference type="EMBL" id="CAI0465888.1"/>
    </source>
</evidence>
<evidence type="ECO:0000256" key="3">
    <source>
        <dbReference type="ARBA" id="ARBA00022630"/>
    </source>
</evidence>
<dbReference type="PROSITE" id="PS00862">
    <property type="entry name" value="OX2_COVAL_FAD"/>
    <property type="match status" value="1"/>
</dbReference>
<comment type="similarity">
    <text evidence="2">Belongs to the oxygen-dependent FAD-linked oxidoreductase family.</text>
</comment>
<dbReference type="GO" id="GO:0016491">
    <property type="term" value="F:oxidoreductase activity"/>
    <property type="evidence" value="ECO:0007669"/>
    <property type="project" value="UniProtKB-KW"/>
</dbReference>
<dbReference type="Gene3D" id="3.40.462.20">
    <property type="match status" value="1"/>
</dbReference>
<dbReference type="EMBL" id="CAMGYJ010000008">
    <property type="protein sequence ID" value="CAI0465888.1"/>
    <property type="molecule type" value="Genomic_DNA"/>
</dbReference>
<dbReference type="InterPro" id="IPR006094">
    <property type="entry name" value="Oxid_FAD_bind_N"/>
</dbReference>
<feature type="signal peptide" evidence="8">
    <location>
        <begin position="1"/>
        <end position="20"/>
    </location>
</feature>
<dbReference type="InterPro" id="IPR036318">
    <property type="entry name" value="FAD-bd_PCMH-like_sf"/>
</dbReference>